<dbReference type="Proteomes" id="UP000197277">
    <property type="component" value="Unassembled WGS sequence"/>
</dbReference>
<name>A0A246FJM3_9BACT</name>
<keyword evidence="2" id="KW-1185">Reference proteome</keyword>
<sequence length="272" mass="28709">MKCVTKVDCFRLIPPAIRFHPTARRCGSGCVIAGLLALALLPRTGRAQAAEPARPATGHSSQNALLISGYGLGGRVPDYYRYLGTGVGLARRNRWGYADADYDSDFTLGLRLGIGRQFDGRVSGPQTLWGLNPYVAVDGRFFGAALGVWVGQLGDFRAEGQRPGRLIPQLRARAGQLTGWYGRLSYADELGGLGNPLLHLGGGYGGLLNGRLRLGTGVAVPTLARPGQEIGLYAEAGIRTSFGEFGAYGQPPLRAGAPGQLGLQLCLSGLAE</sequence>
<reference evidence="1 2" key="1">
    <citation type="submission" date="2017-06" db="EMBL/GenBank/DDBJ databases">
        <title>Hymenobacter amundsenii sp. nov. isolated from regoliths in Antarctica.</title>
        <authorList>
            <person name="Sedlacek I."/>
            <person name="Kralova S."/>
            <person name="Pantucek R."/>
            <person name="Svec P."/>
            <person name="Holochova P."/>
            <person name="Stankova E."/>
            <person name="Vrbovska V."/>
            <person name="Busse H.-J."/>
        </authorList>
    </citation>
    <scope>NUCLEOTIDE SEQUENCE [LARGE SCALE GENOMIC DNA]</scope>
    <source>
        <strain evidence="1 2">CCM 8682</strain>
    </source>
</reference>
<proteinExistence type="predicted"/>
<dbReference type="AlphaFoldDB" id="A0A246FJM3"/>
<protein>
    <submittedName>
        <fullName evidence="1">Uncharacterized protein</fullName>
    </submittedName>
</protein>
<evidence type="ECO:0000313" key="1">
    <source>
        <dbReference type="EMBL" id="OWP62748.1"/>
    </source>
</evidence>
<evidence type="ECO:0000313" key="2">
    <source>
        <dbReference type="Proteomes" id="UP000197277"/>
    </source>
</evidence>
<comment type="caution">
    <text evidence="1">The sequence shown here is derived from an EMBL/GenBank/DDBJ whole genome shotgun (WGS) entry which is preliminary data.</text>
</comment>
<organism evidence="1 2">
    <name type="scientific">Hymenobacter amundsenii</name>
    <dbReference type="NCBI Taxonomy" id="2006685"/>
    <lineage>
        <taxon>Bacteria</taxon>
        <taxon>Pseudomonadati</taxon>
        <taxon>Bacteroidota</taxon>
        <taxon>Cytophagia</taxon>
        <taxon>Cytophagales</taxon>
        <taxon>Hymenobacteraceae</taxon>
        <taxon>Hymenobacter</taxon>
    </lineage>
</organism>
<gene>
    <name evidence="1" type="ORF">CDA63_12615</name>
</gene>
<dbReference type="EMBL" id="NIRR01000020">
    <property type="protein sequence ID" value="OWP62748.1"/>
    <property type="molecule type" value="Genomic_DNA"/>
</dbReference>
<accession>A0A246FJM3</accession>